<dbReference type="Proteomes" id="UP001378960">
    <property type="component" value="Unassembled WGS sequence"/>
</dbReference>
<dbReference type="AlphaFoldDB" id="A0AAV5R0Q2"/>
<dbReference type="InterPro" id="IPR039870">
    <property type="entry name" value="Coa4-like"/>
</dbReference>
<evidence type="ECO:0000256" key="2">
    <source>
        <dbReference type="SAM" id="MobiDB-lite"/>
    </source>
</evidence>
<dbReference type="EMBL" id="BTGB01000001">
    <property type="protein sequence ID" value="GMM44216.1"/>
    <property type="molecule type" value="Genomic_DNA"/>
</dbReference>
<sequence length="75" mass="8892">MKPEDNKPAIQEDDSDAPDPWDKRISDTGCFEENQALQICHYDTGDWRQCLKEMQAFRDCWKKFNNDTRVHTVDN</sequence>
<evidence type="ECO:0000313" key="4">
    <source>
        <dbReference type="EMBL" id="GMM44216.1"/>
    </source>
</evidence>
<proteinExistence type="predicted"/>
<keyword evidence="5" id="KW-1185">Reference proteome</keyword>
<feature type="domain" description="CHCH" evidence="3">
    <location>
        <begin position="30"/>
        <end position="63"/>
    </location>
</feature>
<keyword evidence="1" id="KW-1015">Disulfide bond</keyword>
<dbReference type="InterPro" id="IPR010625">
    <property type="entry name" value="CHCH"/>
</dbReference>
<gene>
    <name evidence="4" type="ORF">DAPK24_007910</name>
</gene>
<dbReference type="PANTHER" id="PTHR13639:SF2">
    <property type="entry name" value="CYTOCHROME C OXIDASE ASSEMBLY FACTOR 4 HOMOLOG, MITOCHONDRIAL"/>
    <property type="match status" value="1"/>
</dbReference>
<protein>
    <submittedName>
        <fullName evidence="4">Coa4 protein</fullName>
    </submittedName>
</protein>
<dbReference type="GO" id="GO:0033617">
    <property type="term" value="P:mitochondrial respiratory chain complex IV assembly"/>
    <property type="evidence" value="ECO:0007669"/>
    <property type="project" value="InterPro"/>
</dbReference>
<reference evidence="4 5" key="1">
    <citation type="journal article" date="2023" name="Elife">
        <title>Identification of key yeast species and microbe-microbe interactions impacting larval growth of Drosophila in the wild.</title>
        <authorList>
            <person name="Mure A."/>
            <person name="Sugiura Y."/>
            <person name="Maeda R."/>
            <person name="Honda K."/>
            <person name="Sakurai N."/>
            <person name="Takahashi Y."/>
            <person name="Watada M."/>
            <person name="Katoh T."/>
            <person name="Gotoh A."/>
            <person name="Gotoh Y."/>
            <person name="Taniguchi I."/>
            <person name="Nakamura K."/>
            <person name="Hayashi T."/>
            <person name="Katayama T."/>
            <person name="Uemura T."/>
            <person name="Hattori Y."/>
        </authorList>
    </citation>
    <scope>NUCLEOTIDE SEQUENCE [LARGE SCALE GENOMIC DNA]</scope>
    <source>
        <strain evidence="4 5">PK-24</strain>
    </source>
</reference>
<dbReference type="PROSITE" id="PS51808">
    <property type="entry name" value="CHCH"/>
    <property type="match status" value="1"/>
</dbReference>
<organism evidence="4 5">
    <name type="scientific">Pichia kluyveri</name>
    <name type="common">Yeast</name>
    <dbReference type="NCBI Taxonomy" id="36015"/>
    <lineage>
        <taxon>Eukaryota</taxon>
        <taxon>Fungi</taxon>
        <taxon>Dikarya</taxon>
        <taxon>Ascomycota</taxon>
        <taxon>Saccharomycotina</taxon>
        <taxon>Pichiomycetes</taxon>
        <taxon>Pichiales</taxon>
        <taxon>Pichiaceae</taxon>
        <taxon>Pichia</taxon>
    </lineage>
</organism>
<dbReference type="GO" id="GO:0005758">
    <property type="term" value="C:mitochondrial intermembrane space"/>
    <property type="evidence" value="ECO:0007669"/>
    <property type="project" value="InterPro"/>
</dbReference>
<feature type="region of interest" description="Disordered" evidence="2">
    <location>
        <begin position="1"/>
        <end position="26"/>
    </location>
</feature>
<accession>A0AAV5R0Q2</accession>
<comment type="caution">
    <text evidence="4">The sequence shown here is derived from an EMBL/GenBank/DDBJ whole genome shotgun (WGS) entry which is preliminary data.</text>
</comment>
<evidence type="ECO:0000256" key="1">
    <source>
        <dbReference type="ARBA" id="ARBA00023157"/>
    </source>
</evidence>
<evidence type="ECO:0000259" key="3">
    <source>
        <dbReference type="Pfam" id="PF06747"/>
    </source>
</evidence>
<evidence type="ECO:0000313" key="5">
    <source>
        <dbReference type="Proteomes" id="UP001378960"/>
    </source>
</evidence>
<dbReference type="PANTHER" id="PTHR13639">
    <property type="entry name" value="CYTOCHROME C OXIDASE ASSEMBLY FACTOR 4 HOMOLOG, MITOCHONDRIAL"/>
    <property type="match status" value="1"/>
</dbReference>
<dbReference type="Pfam" id="PF06747">
    <property type="entry name" value="CHCH"/>
    <property type="match status" value="1"/>
</dbReference>
<name>A0AAV5R0Q2_PICKL</name>